<dbReference type="AlphaFoldDB" id="A0A9W6T894"/>
<proteinExistence type="predicted"/>
<comment type="caution">
    <text evidence="1">The sequence shown here is derived from an EMBL/GenBank/DDBJ whole genome shotgun (WGS) entry which is preliminary data.</text>
</comment>
<dbReference type="EMBL" id="BSXN01003236">
    <property type="protein sequence ID" value="GME78812.1"/>
    <property type="molecule type" value="Genomic_DNA"/>
</dbReference>
<organism evidence="1 2">
    <name type="scientific">Candida boidinii</name>
    <name type="common">Yeast</name>
    <dbReference type="NCBI Taxonomy" id="5477"/>
    <lineage>
        <taxon>Eukaryota</taxon>
        <taxon>Fungi</taxon>
        <taxon>Dikarya</taxon>
        <taxon>Ascomycota</taxon>
        <taxon>Saccharomycotina</taxon>
        <taxon>Pichiomycetes</taxon>
        <taxon>Pichiales</taxon>
        <taxon>Pichiaceae</taxon>
        <taxon>Ogataea</taxon>
        <taxon>Ogataea/Candida clade</taxon>
    </lineage>
</organism>
<keyword evidence="2" id="KW-1185">Reference proteome</keyword>
<sequence>MCHIIVTYSTSEFAVYTVVSSLEVVSKGSSFVPFRIESVSSDAILSNFASETPIPSQVVASVSPETSVSLQVVVSVVDTATYTKTETETISYSNIKSLTGASEAPLSISKAPNWESSEMQSAEEEIVTFTIALTIQQTETLISTEKEKTMTTSAKSSSASLSSGAGESTGILTDYTDGSLGRQVNGIFKAFSVIVCVMLFV</sequence>
<name>A0A9W6T894_CANBO</name>
<evidence type="ECO:0000313" key="1">
    <source>
        <dbReference type="EMBL" id="GME78812.1"/>
    </source>
</evidence>
<reference evidence="1" key="1">
    <citation type="submission" date="2023-04" db="EMBL/GenBank/DDBJ databases">
        <title>Candida boidinii NBRC 10035.</title>
        <authorList>
            <person name="Ichikawa N."/>
            <person name="Sato H."/>
            <person name="Tonouchi N."/>
        </authorList>
    </citation>
    <scope>NUCLEOTIDE SEQUENCE</scope>
    <source>
        <strain evidence="1">NBRC 10035</strain>
    </source>
</reference>
<evidence type="ECO:0000313" key="2">
    <source>
        <dbReference type="Proteomes" id="UP001165120"/>
    </source>
</evidence>
<dbReference type="Proteomes" id="UP001165120">
    <property type="component" value="Unassembled WGS sequence"/>
</dbReference>
<gene>
    <name evidence="1" type="ORF">Cboi02_000593700</name>
</gene>
<accession>A0A9W6T894</accession>
<protein>
    <submittedName>
        <fullName evidence="1">Unnamed protein product</fullName>
    </submittedName>
</protein>